<dbReference type="KEGG" id="fki:FK004_14700"/>
<dbReference type="RefSeq" id="WP_108737913.1">
    <property type="nucleotide sequence ID" value="NZ_CP020919.1"/>
</dbReference>
<accession>A0A2S1LRS5</accession>
<keyword evidence="2" id="KW-1185">Reference proteome</keyword>
<proteinExistence type="predicted"/>
<evidence type="ECO:0000313" key="1">
    <source>
        <dbReference type="EMBL" id="AWG26388.1"/>
    </source>
</evidence>
<dbReference type="EMBL" id="CP020919">
    <property type="protein sequence ID" value="AWG26388.1"/>
    <property type="molecule type" value="Genomic_DNA"/>
</dbReference>
<dbReference type="Proteomes" id="UP000244677">
    <property type="component" value="Chromosome"/>
</dbReference>
<protein>
    <submittedName>
        <fullName evidence="1">Uncharacterized protein</fullName>
    </submittedName>
</protein>
<gene>
    <name evidence="1" type="ORF">FK004_14700</name>
</gene>
<reference evidence="1 2" key="1">
    <citation type="submission" date="2017-04" db="EMBL/GenBank/DDBJ databases">
        <title>Complete genome sequence of Flavobacterium kingsejong AJ004.</title>
        <authorList>
            <person name="Lee P.C."/>
        </authorList>
    </citation>
    <scope>NUCLEOTIDE SEQUENCE [LARGE SCALE GENOMIC DNA]</scope>
    <source>
        <strain evidence="1 2">AJ004</strain>
    </source>
</reference>
<organism evidence="1 2">
    <name type="scientific">Flavobacterium kingsejongi</name>
    <dbReference type="NCBI Taxonomy" id="1678728"/>
    <lineage>
        <taxon>Bacteria</taxon>
        <taxon>Pseudomonadati</taxon>
        <taxon>Bacteroidota</taxon>
        <taxon>Flavobacteriia</taxon>
        <taxon>Flavobacteriales</taxon>
        <taxon>Flavobacteriaceae</taxon>
        <taxon>Flavobacterium</taxon>
    </lineage>
</organism>
<sequence length="104" mass="12212">MTIQKQHKLFHLFQKEIIAYFKSKNDQVRILNNQTIIMSGTDKGLIFTCMPDNSCDISYDEFSLSIDILSDFSIEAFISILTNHKLIQQEDFIPHRTELEMILR</sequence>
<evidence type="ECO:0000313" key="2">
    <source>
        <dbReference type="Proteomes" id="UP000244677"/>
    </source>
</evidence>
<name>A0A2S1LRS5_9FLAO</name>
<dbReference type="AlphaFoldDB" id="A0A2S1LRS5"/>